<protein>
    <submittedName>
        <fullName evidence="2">Uncharacterized protein</fullName>
    </submittedName>
</protein>
<accession>A0A511KPP4</accession>
<feature type="region of interest" description="Disordered" evidence="1">
    <location>
        <begin position="118"/>
        <end position="322"/>
    </location>
</feature>
<organism evidence="2 3">
    <name type="scientific">Rhodotorula toruloides</name>
    <name type="common">Yeast</name>
    <name type="synonym">Rhodosporidium toruloides</name>
    <dbReference type="NCBI Taxonomy" id="5286"/>
    <lineage>
        <taxon>Eukaryota</taxon>
        <taxon>Fungi</taxon>
        <taxon>Dikarya</taxon>
        <taxon>Basidiomycota</taxon>
        <taxon>Pucciniomycotina</taxon>
        <taxon>Microbotryomycetes</taxon>
        <taxon>Sporidiobolales</taxon>
        <taxon>Sporidiobolaceae</taxon>
        <taxon>Rhodotorula</taxon>
    </lineage>
</organism>
<feature type="compositionally biased region" description="Low complexity" evidence="1">
    <location>
        <begin position="649"/>
        <end position="664"/>
    </location>
</feature>
<evidence type="ECO:0000313" key="2">
    <source>
        <dbReference type="EMBL" id="GEM11494.1"/>
    </source>
</evidence>
<dbReference type="AlphaFoldDB" id="A0A511KPP4"/>
<name>A0A511KPP4_RHOTO</name>
<feature type="compositionally biased region" description="Low complexity" evidence="1">
    <location>
        <begin position="195"/>
        <end position="227"/>
    </location>
</feature>
<feature type="compositionally biased region" description="Pro residues" evidence="1">
    <location>
        <begin position="412"/>
        <end position="421"/>
    </location>
</feature>
<sequence length="738" mass="76009">MQVLEEAGDESVPMYSAPSVSGKALEGSLEREGMSKANLAAVEADSGKTGAVKAGDWLRDQQQAGDSSRFGGAREPALSALPTIGELDLTKMSDAEIAQHHFRLAQQHLEAAQRLAMMAASAPSPNPQLLTPSSSISSRRGGRQIPAGYDESVVDPDEASFSSPVSKSDTSGDLSLLSPREAIEATYDRRHSRRLSASLSTSGPDKFSAPPASAPSPSALSIRSAPSCAFPTDSTPPRPQPPPRRATVGASASSKALEAARSAEAARSGANLSDRARSAASSQSSTPRPPSTDPTASAKPPPAPSAPSDVSQPAAGSTSAASVLSLQSELEALAVDYEGTRSMAGWTDDDARSDFFDVQSSFSHVTSSLPPGYDDTAPPVPAIPAHFLASQTPSATIPPPAVLQQHVYASPPSGPPTQPPRRPARPDDERGLHGFQPRQRGTRTVVNVSPTSMAPAHPQYSALPAQYASRPALHAVSAAQQVYSSATLAHAAQVQPHSYILGPNGQPIPVYASFPVNAAPQVVQQPARAPLPIHAQPLQYSHSLPYYSQAPSVSAMQPHSRVTIAHPAHPAPFSYGSTPPAAVASANGLARHASALSLPLYSTHVVAHGPPSLSAVPPGVAVRSKSSSSALDQAAVAAAAAAAAASTTRPSSASAWSDASSQHSGDTGSGLGRKSTLGRLRANLRSPHVRFMSPDPTQLNKRDSKSSGSTVSGTGGGGEGDELDRKRRALASSLGMLV</sequence>
<feature type="region of interest" description="Disordered" evidence="1">
    <location>
        <begin position="649"/>
        <end position="738"/>
    </location>
</feature>
<dbReference type="Proteomes" id="UP000321518">
    <property type="component" value="Unassembled WGS sequence"/>
</dbReference>
<proteinExistence type="predicted"/>
<evidence type="ECO:0000313" key="3">
    <source>
        <dbReference type="Proteomes" id="UP000321518"/>
    </source>
</evidence>
<reference evidence="2 3" key="1">
    <citation type="submission" date="2019-07" db="EMBL/GenBank/DDBJ databases">
        <title>Rhodotorula toruloides NBRC10032 genome sequencing.</title>
        <authorList>
            <person name="Shida Y."/>
            <person name="Takaku H."/>
            <person name="Ogasawara W."/>
            <person name="Mori K."/>
        </authorList>
    </citation>
    <scope>NUCLEOTIDE SEQUENCE [LARGE SCALE GENOMIC DNA]</scope>
    <source>
        <strain evidence="2 3">NBRC10032</strain>
    </source>
</reference>
<feature type="compositionally biased region" description="Polar residues" evidence="1">
    <location>
        <begin position="160"/>
        <end position="173"/>
    </location>
</feature>
<evidence type="ECO:0000256" key="1">
    <source>
        <dbReference type="SAM" id="MobiDB-lite"/>
    </source>
</evidence>
<comment type="caution">
    <text evidence="2">The sequence shown here is derived from an EMBL/GenBank/DDBJ whole genome shotgun (WGS) entry which is preliminary data.</text>
</comment>
<feature type="compositionally biased region" description="Low complexity" evidence="1">
    <location>
        <begin position="249"/>
        <end position="270"/>
    </location>
</feature>
<dbReference type="OrthoDB" id="2529149at2759"/>
<feature type="compositionally biased region" description="Low complexity" evidence="1">
    <location>
        <begin position="306"/>
        <end position="315"/>
    </location>
</feature>
<gene>
    <name evidence="2" type="ORF">Rt10032_c15g5511</name>
</gene>
<dbReference type="EMBL" id="BJWK01000015">
    <property type="protein sequence ID" value="GEM11494.1"/>
    <property type="molecule type" value="Genomic_DNA"/>
</dbReference>
<feature type="region of interest" description="Disordered" evidence="1">
    <location>
        <begin position="406"/>
        <end position="439"/>
    </location>
</feature>
<feature type="region of interest" description="Disordered" evidence="1">
    <location>
        <begin position="1"/>
        <end position="76"/>
    </location>
</feature>
<feature type="compositionally biased region" description="Pro residues" evidence="1">
    <location>
        <begin position="234"/>
        <end position="244"/>
    </location>
</feature>